<dbReference type="SUPFAM" id="SSF47240">
    <property type="entry name" value="Ferritin-like"/>
    <property type="match status" value="1"/>
</dbReference>
<dbReference type="HOGENOM" id="CLU_056689_1_0_0"/>
<dbReference type="STRING" id="937777.Deipe_1614"/>
<reference evidence="2" key="1">
    <citation type="submission" date="2012-03" db="EMBL/GenBank/DDBJ databases">
        <title>Complete sequence of chromosome of Deinococcus peraridilitoris DSM 19664.</title>
        <authorList>
            <person name="Lucas S."/>
            <person name="Copeland A."/>
            <person name="Lapidus A."/>
            <person name="Glavina del Rio T."/>
            <person name="Dalin E."/>
            <person name="Tice H."/>
            <person name="Bruce D."/>
            <person name="Goodwin L."/>
            <person name="Pitluck S."/>
            <person name="Peters L."/>
            <person name="Mikhailova N."/>
            <person name="Lu M."/>
            <person name="Kyrpides N."/>
            <person name="Mavromatis K."/>
            <person name="Ivanova N."/>
            <person name="Brettin T."/>
            <person name="Detter J.C."/>
            <person name="Han C."/>
            <person name="Larimer F."/>
            <person name="Land M."/>
            <person name="Hauser L."/>
            <person name="Markowitz V."/>
            <person name="Cheng J.-F."/>
            <person name="Hugenholtz P."/>
            <person name="Woyke T."/>
            <person name="Wu D."/>
            <person name="Pukall R."/>
            <person name="Steenblock K."/>
            <person name="Brambilla E."/>
            <person name="Klenk H.-P."/>
            <person name="Eisen J.A."/>
        </authorList>
    </citation>
    <scope>NUCLEOTIDE SEQUENCE [LARGE SCALE GENOMIC DNA]</scope>
    <source>
        <strain evidence="2">DSM 19664 / LMG 22246 / CIP 109416 / KR-200</strain>
    </source>
</reference>
<dbReference type="InterPro" id="IPR006311">
    <property type="entry name" value="TAT_signal"/>
</dbReference>
<dbReference type="eggNOG" id="COG1633">
    <property type="taxonomic scope" value="Bacteria"/>
</dbReference>
<evidence type="ECO:0008006" key="3">
    <source>
        <dbReference type="Google" id="ProtNLM"/>
    </source>
</evidence>
<dbReference type="Proteomes" id="UP000010467">
    <property type="component" value="Chromosome"/>
</dbReference>
<name>K9ZZV4_DEIPD</name>
<dbReference type="OrthoDB" id="954262at2"/>
<protein>
    <recommendedName>
        <fullName evidence="3">Ferritin-like domain-containing protein</fullName>
    </recommendedName>
</protein>
<dbReference type="KEGG" id="dpd:Deipe_1614"/>
<keyword evidence="2" id="KW-1185">Reference proteome</keyword>
<dbReference type="EMBL" id="CP003382">
    <property type="protein sequence ID" value="AFZ67153.1"/>
    <property type="molecule type" value="Genomic_DNA"/>
</dbReference>
<dbReference type="RefSeq" id="WP_015235461.1">
    <property type="nucleotide sequence ID" value="NC_019793.1"/>
</dbReference>
<evidence type="ECO:0000313" key="2">
    <source>
        <dbReference type="Proteomes" id="UP000010467"/>
    </source>
</evidence>
<dbReference type="AlphaFoldDB" id="K9ZZV4"/>
<dbReference type="PATRIC" id="fig|937777.3.peg.1615"/>
<dbReference type="InterPro" id="IPR009078">
    <property type="entry name" value="Ferritin-like_SF"/>
</dbReference>
<dbReference type="InterPro" id="IPR052965">
    <property type="entry name" value="Pigment-catalase-like"/>
</dbReference>
<organism evidence="1 2">
    <name type="scientific">Deinococcus peraridilitoris (strain DSM 19664 / LMG 22246 / CIP 109416 / KR-200)</name>
    <dbReference type="NCBI Taxonomy" id="937777"/>
    <lineage>
        <taxon>Bacteria</taxon>
        <taxon>Thermotogati</taxon>
        <taxon>Deinococcota</taxon>
        <taxon>Deinococci</taxon>
        <taxon>Deinococcales</taxon>
        <taxon>Deinococcaceae</taxon>
        <taxon>Deinococcus</taxon>
    </lineage>
</organism>
<gene>
    <name evidence="1" type="ordered locus">Deipe_1614</name>
</gene>
<dbReference type="PROSITE" id="PS51318">
    <property type="entry name" value="TAT"/>
    <property type="match status" value="1"/>
</dbReference>
<evidence type="ECO:0000313" key="1">
    <source>
        <dbReference type="EMBL" id="AFZ67153.1"/>
    </source>
</evidence>
<dbReference type="Pfam" id="PF13668">
    <property type="entry name" value="Ferritin_2"/>
    <property type="match status" value="1"/>
</dbReference>
<sequence>MSEKKLDTVITAATETPNSRRKFLGSMGLMGAGAVLASCGPALAQPPASTKRDVDAAILNFALNLEYLEAAFYAAAVGRIGEVREMGGGMEIMLPADLPAGGMNFGPIVSSAGTTLVSAEAVREYAREIADDEIRHVRFLRKALGANAVERPRLNLTTSFSTAGSVASNQAITGFNPYASSLAFLLGAFIFEDVGVTAYKGAAPLMTNADFLSAAAGILAVEAYHAAEIRTVLYNVRDVTVGAGLNTGQVVQAISNTRDALDNRPNNAADTDQGIVSALEGNPEYVRVAQSNIVLADENAIAFSRTPRQVANIVQLNADAKNLDASFFPAGLSVGKFGADFTFLLSL</sequence>
<dbReference type="CDD" id="cd00657">
    <property type="entry name" value="Ferritin_like"/>
    <property type="match status" value="1"/>
</dbReference>
<dbReference type="PANTHER" id="PTHR31694:SF26">
    <property type="entry name" value="OS05G0151100 PROTEIN"/>
    <property type="match status" value="1"/>
</dbReference>
<dbReference type="PANTHER" id="PTHR31694">
    <property type="entry name" value="DESICCATION-LIKE PROTEIN"/>
    <property type="match status" value="1"/>
</dbReference>
<proteinExistence type="predicted"/>
<accession>K9ZZV4</accession>